<dbReference type="EMBL" id="JBEWZI010000001">
    <property type="protein sequence ID" value="MET7012563.1"/>
    <property type="molecule type" value="Genomic_DNA"/>
</dbReference>
<gene>
    <name evidence="1" type="primary">tssF</name>
    <name evidence="1" type="ORF">ABXR19_00050</name>
</gene>
<dbReference type="PANTHER" id="PTHR35370">
    <property type="entry name" value="CYTOPLASMIC PROTEIN-RELATED-RELATED"/>
    <property type="match status" value="1"/>
</dbReference>
<dbReference type="InterPro" id="IPR010272">
    <property type="entry name" value="T6SS_TssF"/>
</dbReference>
<evidence type="ECO:0000313" key="2">
    <source>
        <dbReference type="Proteomes" id="UP001549691"/>
    </source>
</evidence>
<name>A0ABV2TF58_9RHOO</name>
<organism evidence="1 2">
    <name type="scientific">Uliginosibacterium flavum</name>
    <dbReference type="NCBI Taxonomy" id="1396831"/>
    <lineage>
        <taxon>Bacteria</taxon>
        <taxon>Pseudomonadati</taxon>
        <taxon>Pseudomonadota</taxon>
        <taxon>Betaproteobacteria</taxon>
        <taxon>Rhodocyclales</taxon>
        <taxon>Zoogloeaceae</taxon>
        <taxon>Uliginosibacterium</taxon>
    </lineage>
</organism>
<proteinExistence type="predicted"/>
<dbReference type="RefSeq" id="WP_354599028.1">
    <property type="nucleotide sequence ID" value="NZ_JBEWZI010000001.1"/>
</dbReference>
<dbReference type="PANTHER" id="PTHR35370:SF1">
    <property type="entry name" value="TYPE VI SECRETION SYSTEM COMPONENT TSSF1"/>
    <property type="match status" value="1"/>
</dbReference>
<comment type="caution">
    <text evidence="1">The sequence shown here is derived from an EMBL/GenBank/DDBJ whole genome shotgun (WGS) entry which is preliminary data.</text>
</comment>
<accession>A0ABV2TF58</accession>
<sequence length="629" mass="70094">MDPRLLRYYNQELQHLHEMGGEFARQFPKIAARLGMDGIEVADPYVERLLEGASFLSARIQLRLDAEFPRFTQRLLEMVYPHYLAPTPAMLIAQFNPVPGDSNLAKGAVVPRGTPFRNAQTRGDAVPCEFRTAHEIRLWPLEIAQARYFSVAPDLPLSRLNLPSKVKGGLRLRLRCTGGAQFKQLSLDNLQLHLAGAHDIAFKLYELIGSSLLGALVLPMGDASKTAAPSWHEFLPATNVRLTGFSDEQALLPSKRRGFAGYRLMQEYFSFPERFMFFDIDGLQRIVSQQASSELEIVLLFGQGEAMLESVVDASNLLLHCTPAINLFSKRLDRIHVNDASHEFHAVPDRTHPIDYEIYELTEVTGHTGGSRAEQSFLPFYADYHSDRPGDQAYFMARREPRLPSEKQKRVGNRTGYIGSEVFLSLVDPREAPYNADLRQLSLQALCTNRDLPILMPLGAGKSDFTLDVAAPVESVRCIKGPSRPYSMLAEGSVAWRLISQLSLNYLSLLDSDPQEGAAALRQMLELYASTGDVGLKRQVEGLKSAAVAPVVRRLPMPGPICFGRGLEITLEVDEMAFEGGGAFLFGQVLSQFFARHASMNSFTQTVLRSQARGQIMRWAPQCGLRPIL</sequence>
<dbReference type="Pfam" id="PF05947">
    <property type="entry name" value="T6SS_TssF"/>
    <property type="match status" value="1"/>
</dbReference>
<keyword evidence="2" id="KW-1185">Reference proteome</keyword>
<dbReference type="PIRSF" id="PIRSF028304">
    <property type="entry name" value="UCP028304"/>
    <property type="match status" value="1"/>
</dbReference>
<dbReference type="NCBIfam" id="TIGR03359">
    <property type="entry name" value="VI_chp_6"/>
    <property type="match status" value="1"/>
</dbReference>
<protein>
    <submittedName>
        <fullName evidence="1">Type VI secretion system baseplate subunit TssF</fullName>
    </submittedName>
</protein>
<evidence type="ECO:0000313" key="1">
    <source>
        <dbReference type="EMBL" id="MET7012563.1"/>
    </source>
</evidence>
<dbReference type="Proteomes" id="UP001549691">
    <property type="component" value="Unassembled WGS sequence"/>
</dbReference>
<reference evidence="1 2" key="1">
    <citation type="submission" date="2024-07" db="EMBL/GenBank/DDBJ databases">
        <title>Uliginosibacterium flavum JJ3220;KACC:17644.</title>
        <authorList>
            <person name="Kim M.K."/>
        </authorList>
    </citation>
    <scope>NUCLEOTIDE SEQUENCE [LARGE SCALE GENOMIC DNA]</scope>
    <source>
        <strain evidence="1 2">KACC:17644</strain>
    </source>
</reference>